<dbReference type="InterPro" id="IPR000408">
    <property type="entry name" value="Reg_chr_condens"/>
</dbReference>
<dbReference type="EMBL" id="CAJVPL010000031">
    <property type="protein sequence ID" value="CAG8436099.1"/>
    <property type="molecule type" value="Genomic_DNA"/>
</dbReference>
<dbReference type="InterPro" id="IPR051553">
    <property type="entry name" value="Ran_GTPase-activating"/>
</dbReference>
<dbReference type="SUPFAM" id="SSF50985">
    <property type="entry name" value="RCC1/BLIP-II"/>
    <property type="match status" value="1"/>
</dbReference>
<keyword evidence="7" id="KW-1185">Reference proteome</keyword>
<dbReference type="PROSITE" id="PS00626">
    <property type="entry name" value="RCC1_2"/>
    <property type="match status" value="2"/>
</dbReference>
<comment type="caution">
    <text evidence="6">The sequence shown here is derived from an EMBL/GenBank/DDBJ whole genome shotgun (WGS) entry which is preliminary data.</text>
</comment>
<keyword evidence="2" id="KW-0677">Repeat</keyword>
<proteinExistence type="predicted"/>
<dbReference type="Proteomes" id="UP000789831">
    <property type="component" value="Unassembled WGS sequence"/>
</dbReference>
<evidence type="ECO:0000259" key="5">
    <source>
        <dbReference type="Pfam" id="PF25390"/>
    </source>
</evidence>
<sequence length="443" mass="48354">MALGRKPVTKRADPYPKNVRGAQKRRKTTNVPTARKVKLASDVEKIPIPSLPSTVGNVFVVGSGECGQLGAGEMQERKKFGRLSYFDGKEIVDIAVGPLHNVAITRQGKMYTWGCNDHGALGRVTDDDEERTPGLVDEAELQGVKIMKAACGGSLTIALSDEGDLYATGTFKSEDGIIGFSSEKPRHQQYRFALYEPASLLEIADIACGVNHAALLTTDGHVYTWGSSEQFQLGRRGSPRHKSLTLVPEIVNQLKKLRIVKIGCGNFHTLAADEEGHIYAWGLNNARQCLLDPGKYGGIHIKEPTQIPFFENVKVKQLAAGMHHSVVLLENGQVYTFGSKENGKMGLGGDETSNKGCSTITDLKPLDLPVIKSIAVGDFHNYALTEDGETYSWGDGVSGQLGNGEETCEYMPYLIEDERFEDQFHIKQIGCGSQHTVLFGVVR</sequence>
<feature type="repeat" description="RCC1" evidence="3">
    <location>
        <begin position="388"/>
        <end position="442"/>
    </location>
</feature>
<dbReference type="InterPro" id="IPR009091">
    <property type="entry name" value="RCC1/BLIP-II"/>
</dbReference>
<feature type="repeat" description="RCC1" evidence="3">
    <location>
        <begin position="220"/>
        <end position="275"/>
    </location>
</feature>
<feature type="domain" description="RCC1-like" evidence="5">
    <location>
        <begin position="58"/>
        <end position="438"/>
    </location>
</feature>
<accession>A0A9N8V2R7</accession>
<dbReference type="InterPro" id="IPR058923">
    <property type="entry name" value="RCC1-like_dom"/>
</dbReference>
<feature type="repeat" description="RCC1" evidence="3">
    <location>
        <begin position="56"/>
        <end position="107"/>
    </location>
</feature>
<reference evidence="6" key="1">
    <citation type="submission" date="2021-06" db="EMBL/GenBank/DDBJ databases">
        <authorList>
            <person name="Kallberg Y."/>
            <person name="Tangrot J."/>
            <person name="Rosling A."/>
        </authorList>
    </citation>
    <scope>NUCLEOTIDE SEQUENCE</scope>
    <source>
        <strain evidence="6">MT106</strain>
    </source>
</reference>
<feature type="repeat" description="RCC1" evidence="3">
    <location>
        <begin position="276"/>
        <end position="331"/>
    </location>
</feature>
<protein>
    <submittedName>
        <fullName evidence="6">757_t:CDS:1</fullName>
    </submittedName>
</protein>
<dbReference type="OrthoDB" id="61110at2759"/>
<evidence type="ECO:0000256" key="2">
    <source>
        <dbReference type="ARBA" id="ARBA00022737"/>
    </source>
</evidence>
<evidence type="ECO:0000313" key="7">
    <source>
        <dbReference type="Proteomes" id="UP000789831"/>
    </source>
</evidence>
<dbReference type="PROSITE" id="PS50012">
    <property type="entry name" value="RCC1_3"/>
    <property type="match status" value="7"/>
</dbReference>
<evidence type="ECO:0000256" key="1">
    <source>
        <dbReference type="ARBA" id="ARBA00022658"/>
    </source>
</evidence>
<keyword evidence="1" id="KW-0344">Guanine-nucleotide releasing factor</keyword>
<evidence type="ECO:0000256" key="3">
    <source>
        <dbReference type="PROSITE-ProRule" id="PRU00235"/>
    </source>
</evidence>
<dbReference type="PANTHER" id="PTHR45982:SF1">
    <property type="entry name" value="REGULATOR OF CHROMOSOME CONDENSATION"/>
    <property type="match status" value="1"/>
</dbReference>
<dbReference type="PANTHER" id="PTHR45982">
    <property type="entry name" value="REGULATOR OF CHROMOSOME CONDENSATION"/>
    <property type="match status" value="1"/>
</dbReference>
<feature type="repeat" description="RCC1" evidence="3">
    <location>
        <begin position="332"/>
        <end position="387"/>
    </location>
</feature>
<dbReference type="PRINTS" id="PR00633">
    <property type="entry name" value="RCCNDNSATION"/>
</dbReference>
<name>A0A9N8V2R7_9GLOM</name>
<feature type="region of interest" description="Disordered" evidence="4">
    <location>
        <begin position="1"/>
        <end position="34"/>
    </location>
</feature>
<organism evidence="6 7">
    <name type="scientific">Ambispora gerdemannii</name>
    <dbReference type="NCBI Taxonomy" id="144530"/>
    <lineage>
        <taxon>Eukaryota</taxon>
        <taxon>Fungi</taxon>
        <taxon>Fungi incertae sedis</taxon>
        <taxon>Mucoromycota</taxon>
        <taxon>Glomeromycotina</taxon>
        <taxon>Glomeromycetes</taxon>
        <taxon>Archaeosporales</taxon>
        <taxon>Ambisporaceae</taxon>
        <taxon>Ambispora</taxon>
    </lineage>
</organism>
<gene>
    <name evidence="6" type="ORF">AGERDE_LOCUS623</name>
</gene>
<dbReference type="AlphaFoldDB" id="A0A9N8V2R7"/>
<evidence type="ECO:0000256" key="4">
    <source>
        <dbReference type="SAM" id="MobiDB-lite"/>
    </source>
</evidence>
<dbReference type="Pfam" id="PF25390">
    <property type="entry name" value="WD40_RLD"/>
    <property type="match status" value="1"/>
</dbReference>
<feature type="repeat" description="RCC1" evidence="3">
    <location>
        <begin position="108"/>
        <end position="162"/>
    </location>
</feature>
<feature type="repeat" description="RCC1" evidence="3">
    <location>
        <begin position="163"/>
        <end position="219"/>
    </location>
</feature>
<evidence type="ECO:0000313" key="6">
    <source>
        <dbReference type="EMBL" id="CAG8436099.1"/>
    </source>
</evidence>
<dbReference type="PROSITE" id="PS00625">
    <property type="entry name" value="RCC1_1"/>
    <property type="match status" value="1"/>
</dbReference>
<dbReference type="Gene3D" id="2.130.10.30">
    <property type="entry name" value="Regulator of chromosome condensation 1/beta-lactamase-inhibitor protein II"/>
    <property type="match status" value="1"/>
</dbReference>